<feature type="transmembrane region" description="Helical" evidence="7">
    <location>
        <begin position="29"/>
        <end position="51"/>
    </location>
</feature>
<dbReference type="Proteomes" id="UP000813461">
    <property type="component" value="Unassembled WGS sequence"/>
</dbReference>
<feature type="transmembrane region" description="Helical" evidence="7">
    <location>
        <begin position="178"/>
        <end position="195"/>
    </location>
</feature>
<evidence type="ECO:0000313" key="9">
    <source>
        <dbReference type="EMBL" id="KAH7095129.1"/>
    </source>
</evidence>
<keyword evidence="2 7" id="KW-0812">Transmembrane</keyword>
<dbReference type="PANTHER" id="PTHR33048">
    <property type="entry name" value="PTH11-LIKE INTEGRAL MEMBRANE PROTEIN (AFU_ORTHOLOGUE AFUA_5G11245)"/>
    <property type="match status" value="1"/>
</dbReference>
<dbReference type="PANTHER" id="PTHR33048:SF129">
    <property type="entry name" value="INTEGRAL MEMBRANE PROTEIN-RELATED"/>
    <property type="match status" value="1"/>
</dbReference>
<gene>
    <name evidence="9" type="ORF">FB567DRAFT_600855</name>
</gene>
<feature type="domain" description="Rhodopsin" evidence="8">
    <location>
        <begin position="47"/>
        <end position="159"/>
    </location>
</feature>
<evidence type="ECO:0000259" key="8">
    <source>
        <dbReference type="Pfam" id="PF20684"/>
    </source>
</evidence>
<feature type="domain" description="Rhodopsin" evidence="8">
    <location>
        <begin position="178"/>
        <end position="315"/>
    </location>
</feature>
<evidence type="ECO:0000256" key="4">
    <source>
        <dbReference type="ARBA" id="ARBA00023136"/>
    </source>
</evidence>
<evidence type="ECO:0000256" key="6">
    <source>
        <dbReference type="SAM" id="MobiDB-lite"/>
    </source>
</evidence>
<keyword evidence="10" id="KW-1185">Reference proteome</keyword>
<proteinExistence type="inferred from homology"/>
<dbReference type="InterPro" id="IPR052337">
    <property type="entry name" value="SAT4-like"/>
</dbReference>
<protein>
    <recommendedName>
        <fullName evidence="8">Rhodopsin domain-containing protein</fullName>
    </recommendedName>
</protein>
<evidence type="ECO:0000256" key="1">
    <source>
        <dbReference type="ARBA" id="ARBA00004141"/>
    </source>
</evidence>
<feature type="transmembrane region" description="Helical" evidence="7">
    <location>
        <begin position="63"/>
        <end position="83"/>
    </location>
</feature>
<organism evidence="9 10">
    <name type="scientific">Paraphoma chrysanthemicola</name>
    <dbReference type="NCBI Taxonomy" id="798071"/>
    <lineage>
        <taxon>Eukaryota</taxon>
        <taxon>Fungi</taxon>
        <taxon>Dikarya</taxon>
        <taxon>Ascomycota</taxon>
        <taxon>Pezizomycotina</taxon>
        <taxon>Dothideomycetes</taxon>
        <taxon>Pleosporomycetidae</taxon>
        <taxon>Pleosporales</taxon>
        <taxon>Pleosporineae</taxon>
        <taxon>Phaeosphaeriaceae</taxon>
        <taxon>Paraphoma</taxon>
    </lineage>
</organism>
<keyword evidence="3 7" id="KW-1133">Transmembrane helix</keyword>
<evidence type="ECO:0000256" key="2">
    <source>
        <dbReference type="ARBA" id="ARBA00022692"/>
    </source>
</evidence>
<accession>A0A8K0RFH5</accession>
<evidence type="ECO:0000256" key="3">
    <source>
        <dbReference type="ARBA" id="ARBA00022989"/>
    </source>
</evidence>
<feature type="transmembrane region" description="Helical" evidence="7">
    <location>
        <begin position="103"/>
        <end position="129"/>
    </location>
</feature>
<comment type="caution">
    <text evidence="9">The sequence shown here is derived from an EMBL/GenBank/DDBJ whole genome shotgun (WGS) entry which is preliminary data.</text>
</comment>
<evidence type="ECO:0000256" key="7">
    <source>
        <dbReference type="SAM" id="Phobius"/>
    </source>
</evidence>
<comment type="subcellular location">
    <subcellularLocation>
        <location evidence="1">Membrane</location>
        <topology evidence="1">Multi-pass membrane protein</topology>
    </subcellularLocation>
</comment>
<dbReference type="AlphaFoldDB" id="A0A8K0RFH5"/>
<dbReference type="InterPro" id="IPR049326">
    <property type="entry name" value="Rhodopsin_dom_fungi"/>
</dbReference>
<comment type="similarity">
    <text evidence="5">Belongs to the SAT4 family.</text>
</comment>
<evidence type="ECO:0000313" key="10">
    <source>
        <dbReference type="Proteomes" id="UP000813461"/>
    </source>
</evidence>
<feature type="region of interest" description="Disordered" evidence="6">
    <location>
        <begin position="326"/>
        <end position="346"/>
    </location>
</feature>
<dbReference type="GO" id="GO:0016020">
    <property type="term" value="C:membrane"/>
    <property type="evidence" value="ECO:0007669"/>
    <property type="project" value="UniProtKB-SubCell"/>
</dbReference>
<feature type="transmembrane region" description="Helical" evidence="7">
    <location>
        <begin position="251"/>
        <end position="269"/>
    </location>
</feature>
<name>A0A8K0RFH5_9PLEO</name>
<dbReference type="OrthoDB" id="5429740at2759"/>
<keyword evidence="4 7" id="KW-0472">Membrane</keyword>
<feature type="transmembrane region" description="Helical" evidence="7">
    <location>
        <begin position="141"/>
        <end position="158"/>
    </location>
</feature>
<sequence length="451" mass="51351">MVGGREIPLEVLLSWPKPNYIDPITKPKYVLVFSCILGPISIAMLLARLWVRLRIQRSAGWDDWLMLASWFPMIGLTVIFPLVTEKYYFNVHIWDLDMKWHSIQRHFVMAIYALFTLSSGLIKMSILFFYRRLSARSVSSAFRWTLRITIAIIGIHTGEYMCFQPPFSLRDNVDFRKVIFVFITIFMCSPISAFWDSQNLDKLSKGYTYKCANEGAEIVANGIISTVQDFIAASLPALLCWRLQMRLRQKIALYSVFAFSYLAVVLGALRTYSCYHLFFQTYDVTWAASDVWLWSLLEIHVGAICANAPAVKSCYAHYFKTTPTHSYGTSGVRSQPRPSPTATNHSTTSTLWAKLPFWKRSNRHSSSGYLSGSQTHISTNHGNIVQMDGYNGNVYEQKQVETTIRTGGRNSLDEAGELEMGMIQAKRVVSIQQSEIAGLPSDRPVKGWKPY</sequence>
<reference evidence="9" key="1">
    <citation type="journal article" date="2021" name="Nat. Commun.">
        <title>Genetic determinants of endophytism in the Arabidopsis root mycobiome.</title>
        <authorList>
            <person name="Mesny F."/>
            <person name="Miyauchi S."/>
            <person name="Thiergart T."/>
            <person name="Pickel B."/>
            <person name="Atanasova L."/>
            <person name="Karlsson M."/>
            <person name="Huettel B."/>
            <person name="Barry K.W."/>
            <person name="Haridas S."/>
            <person name="Chen C."/>
            <person name="Bauer D."/>
            <person name="Andreopoulos W."/>
            <person name="Pangilinan J."/>
            <person name="LaButti K."/>
            <person name="Riley R."/>
            <person name="Lipzen A."/>
            <person name="Clum A."/>
            <person name="Drula E."/>
            <person name="Henrissat B."/>
            <person name="Kohler A."/>
            <person name="Grigoriev I.V."/>
            <person name="Martin F.M."/>
            <person name="Hacquard S."/>
        </authorList>
    </citation>
    <scope>NUCLEOTIDE SEQUENCE</scope>
    <source>
        <strain evidence="9">MPI-SDFR-AT-0120</strain>
    </source>
</reference>
<evidence type="ECO:0000256" key="5">
    <source>
        <dbReference type="ARBA" id="ARBA00038359"/>
    </source>
</evidence>
<dbReference type="Pfam" id="PF20684">
    <property type="entry name" value="Fung_rhodopsin"/>
    <property type="match status" value="2"/>
</dbReference>
<dbReference type="EMBL" id="JAGMVJ010000001">
    <property type="protein sequence ID" value="KAH7095129.1"/>
    <property type="molecule type" value="Genomic_DNA"/>
</dbReference>